<gene>
    <name evidence="2" type="ORF">RA086_12680</name>
</gene>
<dbReference type="PANTHER" id="PTHR43358">
    <property type="entry name" value="ALPHA/BETA-HYDROLASE"/>
    <property type="match status" value="1"/>
</dbReference>
<evidence type="ECO:0000259" key="1">
    <source>
        <dbReference type="Pfam" id="PF12146"/>
    </source>
</evidence>
<keyword evidence="3" id="KW-1185">Reference proteome</keyword>
<dbReference type="RefSeq" id="WP_308704143.1">
    <property type="nucleotide sequence ID" value="NZ_JAVCWF010000001.1"/>
</dbReference>
<dbReference type="EMBL" id="JAVCWF010000001">
    <property type="protein sequence ID" value="MDQ7938465.1"/>
    <property type="molecule type" value="Genomic_DNA"/>
</dbReference>
<name>A0ABU1ADU2_9LACO</name>
<dbReference type="SUPFAM" id="SSF53474">
    <property type="entry name" value="alpha/beta-Hydrolases"/>
    <property type="match status" value="1"/>
</dbReference>
<accession>A0ABU1ADU2</accession>
<organism evidence="2 3">
    <name type="scientific">Lactiplantibacillus brownii</name>
    <dbReference type="NCBI Taxonomy" id="3069269"/>
    <lineage>
        <taxon>Bacteria</taxon>
        <taxon>Bacillati</taxon>
        <taxon>Bacillota</taxon>
        <taxon>Bacilli</taxon>
        <taxon>Lactobacillales</taxon>
        <taxon>Lactobacillaceae</taxon>
        <taxon>Lactiplantibacillus</taxon>
    </lineage>
</organism>
<dbReference type="InterPro" id="IPR029058">
    <property type="entry name" value="AB_hydrolase_fold"/>
</dbReference>
<dbReference type="InterPro" id="IPR052920">
    <property type="entry name" value="DNA-binding_regulatory"/>
</dbReference>
<sequence length="312" mass="35823">MKKRSWVAVLGTPIALFSATLIASEKLYNFAFKRVDYVPETSADKQKYADAYWSYVDWLHRQPAQTWQLNLDDEANRLVAKYVPAKNTSRRTVIVSHGYKGDGETMANYAYMFHNMGYNVLLPDDRGHGGSAGQYISFGWQDRRDYLGWIDQVCHQTGSQAEIVLFGVSMGGATVEMMSGENLPNQVKAIIADCGYTSIEEELAYLLKRQFHLPKYPFVPIVSFINRHRMGYFLSDVSSVEQLRHNKRPIFFIHGDKDVYVPSWMLKKNYQAAGGSKELWEVPNATHAESFWIDPAEYQKHVDAFLKRYLTD</sequence>
<comment type="caution">
    <text evidence="2">The sequence shown here is derived from an EMBL/GenBank/DDBJ whole genome shotgun (WGS) entry which is preliminary data.</text>
</comment>
<dbReference type="GO" id="GO:0016787">
    <property type="term" value="F:hydrolase activity"/>
    <property type="evidence" value="ECO:0007669"/>
    <property type="project" value="UniProtKB-KW"/>
</dbReference>
<reference evidence="2 3" key="1">
    <citation type="journal article" date="2023" name="Int. J. Syst. Evol. Microbiol.">
        <title>Lactiplantibacillus brownii sp. nov., a novel psychrotolerant species isolated from sauerkraut.</title>
        <authorList>
            <person name="Heng Y.C."/>
            <person name="Silvaraju S."/>
            <person name="Lee J.K.Y."/>
            <person name="Kittelmann S."/>
        </authorList>
    </citation>
    <scope>NUCLEOTIDE SEQUENCE [LARGE SCALE GENOMIC DNA]</scope>
    <source>
        <strain evidence="2 3">WILCCON 0030</strain>
    </source>
</reference>
<dbReference type="Pfam" id="PF12146">
    <property type="entry name" value="Hydrolase_4"/>
    <property type="match status" value="1"/>
</dbReference>
<dbReference type="PANTHER" id="PTHR43358:SF4">
    <property type="entry name" value="ALPHA_BETA HYDROLASE FOLD-1 DOMAIN-CONTAINING PROTEIN"/>
    <property type="match status" value="1"/>
</dbReference>
<dbReference type="Proteomes" id="UP001227831">
    <property type="component" value="Unassembled WGS sequence"/>
</dbReference>
<dbReference type="Gene3D" id="3.40.50.1820">
    <property type="entry name" value="alpha/beta hydrolase"/>
    <property type="match status" value="1"/>
</dbReference>
<proteinExistence type="predicted"/>
<protein>
    <submittedName>
        <fullName evidence="2">Alpha/beta hydrolase</fullName>
    </submittedName>
</protein>
<feature type="domain" description="Serine aminopeptidase S33" evidence="1">
    <location>
        <begin position="89"/>
        <end position="243"/>
    </location>
</feature>
<evidence type="ECO:0000313" key="3">
    <source>
        <dbReference type="Proteomes" id="UP001227831"/>
    </source>
</evidence>
<evidence type="ECO:0000313" key="2">
    <source>
        <dbReference type="EMBL" id="MDQ7938465.1"/>
    </source>
</evidence>
<dbReference type="InterPro" id="IPR022742">
    <property type="entry name" value="Hydrolase_4"/>
</dbReference>
<keyword evidence="2" id="KW-0378">Hydrolase</keyword>